<feature type="domain" description="YbaK/aminoacyl-tRNA synthetase-associated" evidence="1">
    <location>
        <begin position="26"/>
        <end position="144"/>
    </location>
</feature>
<dbReference type="EMBL" id="PVZF01000008">
    <property type="protein sequence ID" value="PRY13522.1"/>
    <property type="molecule type" value="Genomic_DNA"/>
</dbReference>
<dbReference type="Proteomes" id="UP000238083">
    <property type="component" value="Unassembled WGS sequence"/>
</dbReference>
<protein>
    <submittedName>
        <fullName evidence="2">Prolyl-tRNA editing enzyme YbaK/EbsC (Cys-tRNA(Pro) deacylase)</fullName>
    </submittedName>
</protein>
<organism evidence="2 3">
    <name type="scientific">Kineococcus rhizosphaerae</name>
    <dbReference type="NCBI Taxonomy" id="559628"/>
    <lineage>
        <taxon>Bacteria</taxon>
        <taxon>Bacillati</taxon>
        <taxon>Actinomycetota</taxon>
        <taxon>Actinomycetes</taxon>
        <taxon>Kineosporiales</taxon>
        <taxon>Kineosporiaceae</taxon>
        <taxon>Kineococcus</taxon>
    </lineage>
</organism>
<dbReference type="InterPro" id="IPR036754">
    <property type="entry name" value="YbaK/aa-tRNA-synt-asso_dom_sf"/>
</dbReference>
<dbReference type="Pfam" id="PF04073">
    <property type="entry name" value="tRNA_edit"/>
    <property type="match status" value="1"/>
</dbReference>
<dbReference type="CDD" id="cd04333">
    <property type="entry name" value="ProX_deacylase"/>
    <property type="match status" value="1"/>
</dbReference>
<dbReference type="PANTHER" id="PTHR30411:SF1">
    <property type="entry name" value="CYTOPLASMIC PROTEIN"/>
    <property type="match status" value="1"/>
</dbReference>
<keyword evidence="3" id="KW-1185">Reference proteome</keyword>
<sequence length="154" mass="15701">MHRNAVVVAQALREAGVRGEVVELTNSARTAAQAAAVLGCPVGAVANSLVFLADGEPVLVLTSGGHRVDVAATAAALGAGDLTRPKAPAVRAATGQPIGGVSPVGHPRRLRTLIDVDLLRHDVVWAAAGTPHTVFPTTFAELVRICDAEPARVA</sequence>
<dbReference type="RefSeq" id="WP_106212373.1">
    <property type="nucleotide sequence ID" value="NZ_PVZF01000008.1"/>
</dbReference>
<dbReference type="OrthoDB" id="8536235at2"/>
<dbReference type="Gene3D" id="3.90.960.10">
    <property type="entry name" value="YbaK/aminoacyl-tRNA synthetase-associated domain"/>
    <property type="match status" value="1"/>
</dbReference>
<name>A0A2T0R1T7_9ACTN</name>
<proteinExistence type="predicted"/>
<evidence type="ECO:0000313" key="3">
    <source>
        <dbReference type="Proteomes" id="UP000238083"/>
    </source>
</evidence>
<dbReference type="AlphaFoldDB" id="A0A2T0R1T7"/>
<dbReference type="GO" id="GO:0002161">
    <property type="term" value="F:aminoacyl-tRNA deacylase activity"/>
    <property type="evidence" value="ECO:0007669"/>
    <property type="project" value="InterPro"/>
</dbReference>
<comment type="caution">
    <text evidence="2">The sequence shown here is derived from an EMBL/GenBank/DDBJ whole genome shotgun (WGS) entry which is preliminary data.</text>
</comment>
<evidence type="ECO:0000259" key="1">
    <source>
        <dbReference type="Pfam" id="PF04073"/>
    </source>
</evidence>
<evidence type="ECO:0000313" key="2">
    <source>
        <dbReference type="EMBL" id="PRY13522.1"/>
    </source>
</evidence>
<dbReference type="InterPro" id="IPR007214">
    <property type="entry name" value="YbaK/aa-tRNA-synth-assoc-dom"/>
</dbReference>
<reference evidence="2 3" key="1">
    <citation type="submission" date="2018-03" db="EMBL/GenBank/DDBJ databases">
        <title>Genomic Encyclopedia of Archaeal and Bacterial Type Strains, Phase II (KMG-II): from individual species to whole genera.</title>
        <authorList>
            <person name="Goeker M."/>
        </authorList>
    </citation>
    <scope>NUCLEOTIDE SEQUENCE [LARGE SCALE GENOMIC DNA]</scope>
    <source>
        <strain evidence="2 3">DSM 19711</strain>
    </source>
</reference>
<dbReference type="SUPFAM" id="SSF55826">
    <property type="entry name" value="YbaK/ProRS associated domain"/>
    <property type="match status" value="1"/>
</dbReference>
<accession>A0A2T0R1T7</accession>
<gene>
    <name evidence="2" type="ORF">CLV37_108192</name>
</gene>
<dbReference type="PANTHER" id="PTHR30411">
    <property type="entry name" value="CYTOPLASMIC PROTEIN"/>
    <property type="match status" value="1"/>
</dbReference>